<comment type="caution">
    <text evidence="3">The sequence shown here is derived from an EMBL/GenBank/DDBJ whole genome shotgun (WGS) entry which is preliminary data.</text>
</comment>
<dbReference type="InterPro" id="IPR055264">
    <property type="entry name" value="BOD1/SHG1_dom"/>
</dbReference>
<dbReference type="Pfam" id="PF05205">
    <property type="entry name" value="COMPASS-Shg1"/>
    <property type="match status" value="1"/>
</dbReference>
<dbReference type="OrthoDB" id="7605699at2759"/>
<dbReference type="EMBL" id="CAKOFQ010007311">
    <property type="protein sequence ID" value="CAH1997996.1"/>
    <property type="molecule type" value="Genomic_DNA"/>
</dbReference>
<feature type="compositionally biased region" description="Basic and acidic residues" evidence="1">
    <location>
        <begin position="365"/>
        <end position="380"/>
    </location>
</feature>
<feature type="compositionally biased region" description="Basic and acidic residues" evidence="1">
    <location>
        <begin position="446"/>
        <end position="507"/>
    </location>
</feature>
<evidence type="ECO:0000313" key="4">
    <source>
        <dbReference type="Proteomes" id="UP001152888"/>
    </source>
</evidence>
<feature type="compositionally biased region" description="Basic and acidic residues" evidence="1">
    <location>
        <begin position="565"/>
        <end position="578"/>
    </location>
</feature>
<feature type="compositionally biased region" description="Basic and acidic residues" evidence="1">
    <location>
        <begin position="517"/>
        <end position="535"/>
    </location>
</feature>
<feature type="compositionally biased region" description="Basic and acidic residues" evidence="1">
    <location>
        <begin position="336"/>
        <end position="357"/>
    </location>
</feature>
<feature type="compositionally biased region" description="Basic and acidic residues" evidence="1">
    <location>
        <begin position="246"/>
        <end position="278"/>
    </location>
</feature>
<evidence type="ECO:0000313" key="3">
    <source>
        <dbReference type="EMBL" id="CAH1997996.1"/>
    </source>
</evidence>
<dbReference type="Proteomes" id="UP001152888">
    <property type="component" value="Unassembled WGS sequence"/>
</dbReference>
<name>A0A9P0LN03_ACAOB</name>
<dbReference type="GO" id="GO:0031297">
    <property type="term" value="P:replication fork processing"/>
    <property type="evidence" value="ECO:0007669"/>
    <property type="project" value="TreeGrafter"/>
</dbReference>
<feature type="compositionally biased region" description="Polar residues" evidence="1">
    <location>
        <begin position="213"/>
        <end position="245"/>
    </location>
</feature>
<feature type="compositionally biased region" description="Basic and acidic residues" evidence="1">
    <location>
        <begin position="1151"/>
        <end position="1165"/>
    </location>
</feature>
<organism evidence="3 4">
    <name type="scientific">Acanthoscelides obtectus</name>
    <name type="common">Bean weevil</name>
    <name type="synonym">Bruchus obtectus</name>
    <dbReference type="NCBI Taxonomy" id="200917"/>
    <lineage>
        <taxon>Eukaryota</taxon>
        <taxon>Metazoa</taxon>
        <taxon>Ecdysozoa</taxon>
        <taxon>Arthropoda</taxon>
        <taxon>Hexapoda</taxon>
        <taxon>Insecta</taxon>
        <taxon>Pterygota</taxon>
        <taxon>Neoptera</taxon>
        <taxon>Endopterygota</taxon>
        <taxon>Coleoptera</taxon>
        <taxon>Polyphaga</taxon>
        <taxon>Cucujiformia</taxon>
        <taxon>Chrysomeloidea</taxon>
        <taxon>Chrysomelidae</taxon>
        <taxon>Bruchinae</taxon>
        <taxon>Bruchini</taxon>
        <taxon>Acanthoscelides</taxon>
    </lineage>
</organism>
<sequence length="1210" mass="136949">MDIVGSSYMPGDPRLVQQIVCELKSQGIFDQFRKECISDVDTKPAYQNLRQRVEGSVAAFLKEQTWCTDMNKNQVREQLRKSIYESGYLDMGVERIVDQVVNPKINTVFLPQVEEVVYRFLGLQKPVRTDVKTEETKPAPKVDIADLLPTDLEAISPESVKSGTEVDTADNSTLTALKTEEDESPPFEPLDTQGDPANLHEDNSVDSHLSGFSGLQSHDSNEGLNNTGISRMDLSNQDSQISQNSCDDRLSIDISEDTKMDAYSEPKIEKSTDSDTKMSNDVLPLQDIEFKFKDDKKSHKDIKYDRKHGEKKRDEKRETKSESKRDDKHNYKKKDKNADTKDKKDGKHVSRSSEKNSKSSSSSGSKEREKDRYKEGDRSFSKHCSKSKHKESDRKDTENVAKEEIDKGIHDHKDSDKKEAEKNDSDKKIKLTDVSLGRSDKHRKKEKDEKSSQEKSDKEDRSKDNSSRDKEDKNKSVGNNKEKSHKERNDKKELTVDKSGKSKEKGKSSSSGRSNKHHSDTNSTDKKKDGGKETKSSSNSSSKHKDKTNKSEDDAKSRSRHKKDSKRDKSRDDHYSFKDKKRNRRSTDRDSNDGNAERSVQNNVDNSMSLSQKHSSEAGDTSSVGGSNNSGNSEAVETENSREAPDDAPQKTQCNEVETVKYIKPKFASNLKEAMRIMKIRRQIAKLERQNQLSLVAIDSPHVNGIIVKDEDSTKEIEKAKICEKVLNIVLNRKDAMVQKVVTRKPSGEGDEVDDGKPVHNMEVADAKSEITHDQPKFILQTKDLSKERWEALEARLAEEMSNVDCRLYDYCDDYYSSDNEVMVSHVKTQQIIRDVEKHVKDEKEVTEQAEHVTSTDQIKNNSLKNDIQVDDDGTNLQKPDASLRKSLIEQNDNNMIMTLEEVCDSSTVGLDNEVIINELESEVIEEQVLTENIVNEEVIPTESIIEENVIDSNTPSVVEETGCLELEEEEVIAPSGTIDYEGDVIMTRDGVTVIQDVEVSEEIVGAMEIDKSDITEGLDLVEQVVEVAPDDFVEANQTCEISGPMIVLIAEEIINTEFESECRYLEAQSQYMKKNLENLYKLMKKLEDDVEHSIKSCQNNFAPSIRNKGTKRKLDVFVDVRNNNKHLYEENICSKVAALERFPFPPSPADSEKSCDKKENDGVKSAKQRRLANKNTSNSKAQRYSSEDLYKPRPVFGSTRRSRGAKAIE</sequence>
<protein>
    <recommendedName>
        <fullName evidence="2">BOD1/SHG1 domain-containing protein</fullName>
    </recommendedName>
</protein>
<evidence type="ECO:0000256" key="1">
    <source>
        <dbReference type="SAM" id="MobiDB-lite"/>
    </source>
</evidence>
<feature type="compositionally biased region" description="Basic and acidic residues" evidence="1">
    <location>
        <begin position="639"/>
        <end position="649"/>
    </location>
</feature>
<dbReference type="GO" id="GO:0048188">
    <property type="term" value="C:Set1C/COMPASS complex"/>
    <property type="evidence" value="ECO:0007669"/>
    <property type="project" value="TreeGrafter"/>
</dbReference>
<feature type="compositionally biased region" description="Low complexity" evidence="1">
    <location>
        <begin position="622"/>
        <end position="633"/>
    </location>
</feature>
<feature type="compositionally biased region" description="Basic and acidic residues" evidence="1">
    <location>
        <begin position="390"/>
        <end position="431"/>
    </location>
</feature>
<feature type="compositionally biased region" description="Basic residues" evidence="1">
    <location>
        <begin position="1201"/>
        <end position="1210"/>
    </location>
</feature>
<dbReference type="PANTHER" id="PTHR31532">
    <property type="entry name" value="BIORIENTATION OF CHROMOSOMES IN CELL DIVISION 1 FAMILY MEMBER"/>
    <property type="match status" value="1"/>
</dbReference>
<dbReference type="AlphaFoldDB" id="A0A9P0LN03"/>
<proteinExistence type="predicted"/>
<feature type="compositionally biased region" description="Polar residues" evidence="1">
    <location>
        <begin position="1174"/>
        <end position="1185"/>
    </location>
</feature>
<feature type="domain" description="BOD1/SHG1" evidence="2">
    <location>
        <begin position="18"/>
        <end position="114"/>
    </location>
</feature>
<dbReference type="PANTHER" id="PTHR31532:SF10">
    <property type="entry name" value="BIORIENTATION OF CHROMOSOMES IN CELL DIVISION PROTEIN 1-LIKE 1"/>
    <property type="match status" value="1"/>
</dbReference>
<feature type="compositionally biased region" description="Basic and acidic residues" evidence="1">
    <location>
        <begin position="548"/>
        <end position="557"/>
    </location>
</feature>
<evidence type="ECO:0000259" key="2">
    <source>
        <dbReference type="Pfam" id="PF05205"/>
    </source>
</evidence>
<gene>
    <name evidence="3" type="ORF">ACAOBT_LOCUS24088</name>
</gene>
<accession>A0A9P0LN03</accession>
<feature type="compositionally biased region" description="Basic and acidic residues" evidence="1">
    <location>
        <begin position="585"/>
        <end position="596"/>
    </location>
</feature>
<feature type="region of interest" description="Disordered" evidence="1">
    <location>
        <begin position="176"/>
        <end position="655"/>
    </location>
</feature>
<keyword evidence="4" id="KW-1185">Reference proteome</keyword>
<feature type="compositionally biased region" description="Polar residues" evidence="1">
    <location>
        <begin position="598"/>
        <end position="621"/>
    </location>
</feature>
<feature type="compositionally biased region" description="Basic and acidic residues" evidence="1">
    <location>
        <begin position="288"/>
        <end position="329"/>
    </location>
</feature>
<feature type="region of interest" description="Disordered" evidence="1">
    <location>
        <begin position="1146"/>
        <end position="1210"/>
    </location>
</feature>
<reference evidence="3" key="1">
    <citation type="submission" date="2022-03" db="EMBL/GenBank/DDBJ databases">
        <authorList>
            <person name="Sayadi A."/>
        </authorList>
    </citation>
    <scope>NUCLEOTIDE SEQUENCE</scope>
</reference>